<dbReference type="AlphaFoldDB" id="A0A2C8F3U4"/>
<gene>
    <name evidence="2" type="ORF">DPRO_0384</name>
</gene>
<dbReference type="EMBL" id="LT907975">
    <property type="protein sequence ID" value="SOB57263.1"/>
    <property type="molecule type" value="Genomic_DNA"/>
</dbReference>
<evidence type="ECO:0000256" key="1">
    <source>
        <dbReference type="SAM" id="Phobius"/>
    </source>
</evidence>
<keyword evidence="3" id="KW-1185">Reference proteome</keyword>
<keyword evidence="1" id="KW-0812">Transmembrane</keyword>
<sequence length="86" mass="9486">MAANTFCIVMLYFFAGLIPIVGIIRTLSDTNLAVDAELLVSVNAKLMVVFIDGLKQQDGFPSLRFAKKVILATKTSDGFWCFSHLE</sequence>
<accession>A0A2C8F3U4</accession>
<keyword evidence="1" id="KW-1133">Transmembrane helix</keyword>
<feature type="transmembrane region" description="Helical" evidence="1">
    <location>
        <begin position="6"/>
        <end position="24"/>
    </location>
</feature>
<organism evidence="2 3">
    <name type="scientific">Pseudodesulfovibrio profundus</name>
    <dbReference type="NCBI Taxonomy" id="57320"/>
    <lineage>
        <taxon>Bacteria</taxon>
        <taxon>Pseudomonadati</taxon>
        <taxon>Thermodesulfobacteriota</taxon>
        <taxon>Desulfovibrionia</taxon>
        <taxon>Desulfovibrionales</taxon>
        <taxon>Desulfovibrionaceae</taxon>
    </lineage>
</organism>
<proteinExistence type="predicted"/>
<evidence type="ECO:0000313" key="3">
    <source>
        <dbReference type="Proteomes" id="UP000219215"/>
    </source>
</evidence>
<evidence type="ECO:0000313" key="2">
    <source>
        <dbReference type="EMBL" id="SOB57263.1"/>
    </source>
</evidence>
<protein>
    <submittedName>
        <fullName evidence="2">Uncharacterized protein</fullName>
    </submittedName>
</protein>
<keyword evidence="1" id="KW-0472">Membrane</keyword>
<dbReference type="Proteomes" id="UP000219215">
    <property type="component" value="Chromosome DPRO"/>
</dbReference>
<name>A0A2C8F3U4_9BACT</name>
<reference evidence="3" key="1">
    <citation type="submission" date="2017-09" db="EMBL/GenBank/DDBJ databases">
        <authorList>
            <person name="Regsiter A."/>
            <person name="William W."/>
        </authorList>
    </citation>
    <scope>NUCLEOTIDE SEQUENCE [LARGE SCALE GENOMIC DNA]</scope>
    <source>
        <strain evidence="3">500-1</strain>
    </source>
</reference>
<dbReference type="KEGG" id="pprf:DPRO_0384"/>